<dbReference type="Proteomes" id="UP000190831">
    <property type="component" value="Chromosome E"/>
</dbReference>
<feature type="transmembrane region" description="Helical" evidence="1">
    <location>
        <begin position="218"/>
        <end position="245"/>
    </location>
</feature>
<evidence type="ECO:0000256" key="2">
    <source>
        <dbReference type="SAM" id="SignalP"/>
    </source>
</evidence>
<keyword evidence="1" id="KW-0812">Transmembrane</keyword>
<dbReference type="AlphaFoldDB" id="A0A1G4MDG6"/>
<dbReference type="OrthoDB" id="4063755at2759"/>
<keyword evidence="1" id="KW-0472">Membrane</keyword>
<gene>
    <name evidence="3" type="ORF">LAFE_0E09956G</name>
</gene>
<dbReference type="OMA" id="FEFCFQN"/>
<evidence type="ECO:0000313" key="4">
    <source>
        <dbReference type="Proteomes" id="UP000190831"/>
    </source>
</evidence>
<feature type="chain" id="PRO_5009237301" evidence="2">
    <location>
        <begin position="23"/>
        <end position="257"/>
    </location>
</feature>
<accession>A0A1G4MDG6</accession>
<keyword evidence="2" id="KW-0732">Signal</keyword>
<protein>
    <submittedName>
        <fullName evidence="3">LAFE_0E09956g1_1</fullName>
    </submittedName>
</protein>
<evidence type="ECO:0000256" key="1">
    <source>
        <dbReference type="SAM" id="Phobius"/>
    </source>
</evidence>
<feature type="signal peptide" evidence="2">
    <location>
        <begin position="1"/>
        <end position="22"/>
    </location>
</feature>
<organism evidence="3 4">
    <name type="scientific">Lachancea fermentati</name>
    <name type="common">Zygosaccharomyces fermentati</name>
    <dbReference type="NCBI Taxonomy" id="4955"/>
    <lineage>
        <taxon>Eukaryota</taxon>
        <taxon>Fungi</taxon>
        <taxon>Dikarya</taxon>
        <taxon>Ascomycota</taxon>
        <taxon>Saccharomycotina</taxon>
        <taxon>Saccharomycetes</taxon>
        <taxon>Saccharomycetales</taxon>
        <taxon>Saccharomycetaceae</taxon>
        <taxon>Lachancea</taxon>
    </lineage>
</organism>
<proteinExistence type="predicted"/>
<keyword evidence="1" id="KW-1133">Transmembrane helix</keyword>
<name>A0A1G4MDG6_LACFM</name>
<sequence>MWWLERATTTWVICIWATDVMAAETAALTRDQHQVSFVCPAYKASHVQGQEAQFASCVELAPVAANSTVQVVFQVQELIPDGVDVARFGPTSTQNHKQSLDLTLTDQLGNLLNGHRHLALGESAVQIQSGSQPAAYSVCLLNLVYDGSWKSIDTDRVVTLTMDQVSDTRQWPSVLLTEADRALLAKTVELVCYLAKSSFGADLLDVESQRRDLNESTFVWVTYGQVMVVVLTLMGNCAVLSYVAGRLRVRRSSLRWS</sequence>
<evidence type="ECO:0000313" key="3">
    <source>
        <dbReference type="EMBL" id="SCW01910.1"/>
    </source>
</evidence>
<keyword evidence="4" id="KW-1185">Reference proteome</keyword>
<dbReference type="EMBL" id="LT598488">
    <property type="protein sequence ID" value="SCW01910.1"/>
    <property type="molecule type" value="Genomic_DNA"/>
</dbReference>
<reference evidence="4" key="1">
    <citation type="submission" date="2016-03" db="EMBL/GenBank/DDBJ databases">
        <authorList>
            <person name="Devillers H."/>
        </authorList>
    </citation>
    <scope>NUCLEOTIDE SEQUENCE [LARGE SCALE GENOMIC DNA]</scope>
</reference>